<proteinExistence type="predicted"/>
<comment type="caution">
    <text evidence="1">The sequence shown here is derived from an EMBL/GenBank/DDBJ whole genome shotgun (WGS) entry which is preliminary data.</text>
</comment>
<accession>A0A3L6FLD1</accession>
<name>A0A3L6FLD1_MAIZE</name>
<gene>
    <name evidence="1" type="ORF">Zm00014a_015286</name>
</gene>
<dbReference type="AlphaFoldDB" id="A0A3L6FLD1"/>
<protein>
    <submittedName>
        <fullName evidence="1">Uncharacterized protein</fullName>
    </submittedName>
</protein>
<evidence type="ECO:0000313" key="1">
    <source>
        <dbReference type="EMBL" id="PWZ33628.1"/>
    </source>
</evidence>
<evidence type="ECO:0000313" key="2">
    <source>
        <dbReference type="Proteomes" id="UP000251960"/>
    </source>
</evidence>
<dbReference type="Proteomes" id="UP000251960">
    <property type="component" value="Chromosome 3"/>
</dbReference>
<reference evidence="1 2" key="1">
    <citation type="journal article" date="2018" name="Nat. Genet.">
        <title>Extensive intraspecific gene order and gene structural variations between Mo17 and other maize genomes.</title>
        <authorList>
            <person name="Sun S."/>
            <person name="Zhou Y."/>
            <person name="Chen J."/>
            <person name="Shi J."/>
            <person name="Zhao H."/>
            <person name="Zhao H."/>
            <person name="Song W."/>
            <person name="Zhang M."/>
            <person name="Cui Y."/>
            <person name="Dong X."/>
            <person name="Liu H."/>
            <person name="Ma X."/>
            <person name="Jiao Y."/>
            <person name="Wang B."/>
            <person name="Wei X."/>
            <person name="Stein J.C."/>
            <person name="Glaubitz J.C."/>
            <person name="Lu F."/>
            <person name="Yu G."/>
            <person name="Liang C."/>
            <person name="Fengler K."/>
            <person name="Li B."/>
            <person name="Rafalski A."/>
            <person name="Schnable P.S."/>
            <person name="Ware D.H."/>
            <person name="Buckler E.S."/>
            <person name="Lai J."/>
        </authorList>
    </citation>
    <scope>NUCLEOTIDE SEQUENCE [LARGE SCALE GENOMIC DNA]</scope>
    <source>
        <strain evidence="2">cv. Missouri 17</strain>
        <tissue evidence="1">Seedling</tissue>
    </source>
</reference>
<organism evidence="1 2">
    <name type="scientific">Zea mays</name>
    <name type="common">Maize</name>
    <dbReference type="NCBI Taxonomy" id="4577"/>
    <lineage>
        <taxon>Eukaryota</taxon>
        <taxon>Viridiplantae</taxon>
        <taxon>Streptophyta</taxon>
        <taxon>Embryophyta</taxon>
        <taxon>Tracheophyta</taxon>
        <taxon>Spermatophyta</taxon>
        <taxon>Magnoliopsida</taxon>
        <taxon>Liliopsida</taxon>
        <taxon>Poales</taxon>
        <taxon>Poaceae</taxon>
        <taxon>PACMAD clade</taxon>
        <taxon>Panicoideae</taxon>
        <taxon>Andropogonodae</taxon>
        <taxon>Andropogoneae</taxon>
        <taxon>Tripsacinae</taxon>
        <taxon>Zea</taxon>
    </lineage>
</organism>
<dbReference type="EMBL" id="NCVQ01000004">
    <property type="protein sequence ID" value="PWZ33628.1"/>
    <property type="molecule type" value="Genomic_DNA"/>
</dbReference>
<sequence>MFWSIWLCCNDVVFTFKPKPSIMQVLFRATYWLGFWKLLQKEQPQHEILAVCRSLEVVAMEIFASHGWRSNARLEGA</sequence>
<dbReference type="ExpressionAtlas" id="A0A3L6FLD1">
    <property type="expression patterns" value="baseline and differential"/>
</dbReference>